<organism evidence="1">
    <name type="scientific">Hydatigena taeniaeformis</name>
    <name type="common">Feline tapeworm</name>
    <name type="synonym">Taenia taeniaeformis</name>
    <dbReference type="NCBI Taxonomy" id="6205"/>
    <lineage>
        <taxon>Eukaryota</taxon>
        <taxon>Metazoa</taxon>
        <taxon>Spiralia</taxon>
        <taxon>Lophotrochozoa</taxon>
        <taxon>Platyhelminthes</taxon>
        <taxon>Cestoda</taxon>
        <taxon>Eucestoda</taxon>
        <taxon>Cyclophyllidea</taxon>
        <taxon>Taeniidae</taxon>
        <taxon>Hydatigera</taxon>
    </lineage>
</organism>
<dbReference type="AlphaFoldDB" id="A0A0R3WVP0"/>
<dbReference type="WBParaSite" id="TTAC_0000483001-mRNA-1">
    <property type="protein sequence ID" value="TTAC_0000483001-mRNA-1"/>
    <property type="gene ID" value="TTAC_0000483001"/>
</dbReference>
<name>A0A0R3WVP0_HYDTA</name>
<protein>
    <submittedName>
        <fullName evidence="1">LITAF domain-containing protein</fullName>
    </submittedName>
</protein>
<sequence length="96" mass="11131">LSNTRRVSSVHRTHQEYSYLDCFYCSCCFPLQYNVGRLGGAFPNQHTALLECPLWPFTGQSLLCLLLGSCHPFCGYCWFHCWCSVWRGHGCCTLRW</sequence>
<accession>A0A0R3WVP0</accession>
<evidence type="ECO:0000313" key="1">
    <source>
        <dbReference type="WBParaSite" id="TTAC_0000483001-mRNA-1"/>
    </source>
</evidence>
<reference evidence="1" key="1">
    <citation type="submission" date="2017-02" db="UniProtKB">
        <authorList>
            <consortium name="WormBaseParasite"/>
        </authorList>
    </citation>
    <scope>IDENTIFICATION</scope>
</reference>
<proteinExistence type="predicted"/>